<comment type="caution">
    <text evidence="5">The sequence shown here is derived from an EMBL/GenBank/DDBJ whole genome shotgun (WGS) entry which is preliminary data.</text>
</comment>
<keyword evidence="3" id="KW-0732">Signal</keyword>
<keyword evidence="1" id="KW-0479">Metal-binding</keyword>
<keyword evidence="1" id="KW-0862">Zinc</keyword>
<dbReference type="InterPro" id="IPR013087">
    <property type="entry name" value="Znf_C2H2_type"/>
</dbReference>
<organism evidence="5 7">
    <name type="scientific">Petrolisthes manimaculis</name>
    <dbReference type="NCBI Taxonomy" id="1843537"/>
    <lineage>
        <taxon>Eukaryota</taxon>
        <taxon>Metazoa</taxon>
        <taxon>Ecdysozoa</taxon>
        <taxon>Arthropoda</taxon>
        <taxon>Crustacea</taxon>
        <taxon>Multicrustacea</taxon>
        <taxon>Malacostraca</taxon>
        <taxon>Eumalacostraca</taxon>
        <taxon>Eucarida</taxon>
        <taxon>Decapoda</taxon>
        <taxon>Pleocyemata</taxon>
        <taxon>Anomura</taxon>
        <taxon>Galatheoidea</taxon>
        <taxon>Porcellanidae</taxon>
        <taxon>Petrolisthes</taxon>
    </lineage>
</organism>
<sequence length="237" mass="25443">MLMVLLVFGVICRLPNSSSTGHACVGELGHWGRRSLPSPPQLVGGVAGMVGAWESPMVSLGDRIRDGCEQRSCVGGGGGGLGVLLDLLGRGEEEPPLLEDMSSITAPSVGRMCPVCSRFISNPSNLRKHIHRAHGTRTYSCPACPKVYRVACDLRRHTLAAHNIRMDSYNGNGASSPQYSFHQINSRSGINGAETQGPRERDNSSVPEQMIRTEIPDFTQPCATPTSASIRPYMLAS</sequence>
<accession>A0AAE1PSC4</accession>
<dbReference type="InterPro" id="IPR036236">
    <property type="entry name" value="Znf_C2H2_sf"/>
</dbReference>
<dbReference type="PROSITE" id="PS00028">
    <property type="entry name" value="ZINC_FINGER_C2H2_1"/>
    <property type="match status" value="2"/>
</dbReference>
<dbReference type="GO" id="GO:0008270">
    <property type="term" value="F:zinc ion binding"/>
    <property type="evidence" value="ECO:0007669"/>
    <property type="project" value="UniProtKB-KW"/>
</dbReference>
<feature type="domain" description="C2H2-type" evidence="4">
    <location>
        <begin position="139"/>
        <end position="162"/>
    </location>
</feature>
<dbReference type="Gene3D" id="3.30.160.60">
    <property type="entry name" value="Classic Zinc Finger"/>
    <property type="match status" value="1"/>
</dbReference>
<evidence type="ECO:0000256" key="1">
    <source>
        <dbReference type="PROSITE-ProRule" id="PRU00042"/>
    </source>
</evidence>
<keyword evidence="7" id="KW-1185">Reference proteome</keyword>
<dbReference type="Proteomes" id="UP001292094">
    <property type="component" value="Unassembled WGS sequence"/>
</dbReference>
<evidence type="ECO:0000259" key="4">
    <source>
        <dbReference type="PROSITE" id="PS50157"/>
    </source>
</evidence>
<keyword evidence="1" id="KW-0863">Zinc-finger</keyword>
<dbReference type="EMBL" id="JAWZYT010000006">
    <property type="protein sequence ID" value="KAK4329556.1"/>
    <property type="molecule type" value="Genomic_DNA"/>
</dbReference>
<dbReference type="SUPFAM" id="SSF57667">
    <property type="entry name" value="beta-beta-alpha zinc fingers"/>
    <property type="match status" value="1"/>
</dbReference>
<dbReference type="EMBL" id="JAWZYT010001250">
    <property type="protein sequence ID" value="KAK4313995.1"/>
    <property type="molecule type" value="Genomic_DNA"/>
</dbReference>
<feature type="chain" id="PRO_5042442952" description="C2H2-type domain-containing protein" evidence="3">
    <location>
        <begin position="18"/>
        <end position="237"/>
    </location>
</feature>
<dbReference type="Pfam" id="PF00096">
    <property type="entry name" value="zf-C2H2"/>
    <property type="match status" value="2"/>
</dbReference>
<evidence type="ECO:0000256" key="2">
    <source>
        <dbReference type="SAM" id="MobiDB-lite"/>
    </source>
</evidence>
<evidence type="ECO:0000256" key="3">
    <source>
        <dbReference type="SAM" id="SignalP"/>
    </source>
</evidence>
<feature type="region of interest" description="Disordered" evidence="2">
    <location>
        <begin position="218"/>
        <end position="237"/>
    </location>
</feature>
<name>A0AAE1PSC4_9EUCA</name>
<evidence type="ECO:0000313" key="6">
    <source>
        <dbReference type="EMBL" id="KAK4329556.1"/>
    </source>
</evidence>
<gene>
    <name evidence="6" type="ORF">Pmani_000105</name>
    <name evidence="5" type="ORF">Pmani_014690</name>
</gene>
<evidence type="ECO:0000313" key="5">
    <source>
        <dbReference type="EMBL" id="KAK4313995.1"/>
    </source>
</evidence>
<dbReference type="AlphaFoldDB" id="A0AAE1PSC4"/>
<reference evidence="5" key="1">
    <citation type="submission" date="2023-11" db="EMBL/GenBank/DDBJ databases">
        <title>Genome assemblies of two species of porcelain crab, Petrolisthes cinctipes and Petrolisthes manimaculis (Anomura: Porcellanidae).</title>
        <authorList>
            <person name="Angst P."/>
        </authorList>
    </citation>
    <scope>NUCLEOTIDE SEQUENCE</scope>
    <source>
        <strain evidence="5">PB745_02</strain>
        <tissue evidence="5">Gill</tissue>
    </source>
</reference>
<proteinExistence type="predicted"/>
<dbReference type="SMART" id="SM00355">
    <property type="entry name" value="ZnF_C2H2"/>
    <property type="match status" value="2"/>
</dbReference>
<feature type="signal peptide" evidence="3">
    <location>
        <begin position="1"/>
        <end position="17"/>
    </location>
</feature>
<evidence type="ECO:0000313" key="7">
    <source>
        <dbReference type="Proteomes" id="UP001292094"/>
    </source>
</evidence>
<dbReference type="PROSITE" id="PS50157">
    <property type="entry name" value="ZINC_FINGER_C2H2_2"/>
    <property type="match status" value="1"/>
</dbReference>
<protein>
    <recommendedName>
        <fullName evidence="4">C2H2-type domain-containing protein</fullName>
    </recommendedName>
</protein>